<keyword evidence="4" id="KW-1185">Reference proteome</keyword>
<proteinExistence type="predicted"/>
<evidence type="ECO:0000256" key="1">
    <source>
        <dbReference type="PROSITE-ProRule" id="PRU00169"/>
    </source>
</evidence>
<comment type="caution">
    <text evidence="3">The sequence shown here is derived from an EMBL/GenBank/DDBJ whole genome shotgun (WGS) entry which is preliminary data.</text>
</comment>
<dbReference type="InterPro" id="IPR058245">
    <property type="entry name" value="NreC/VraR/RcsB-like_REC"/>
</dbReference>
<feature type="domain" description="Response regulatory" evidence="2">
    <location>
        <begin position="46"/>
        <end position="161"/>
    </location>
</feature>
<dbReference type="Pfam" id="PF00072">
    <property type="entry name" value="Response_reg"/>
    <property type="match status" value="1"/>
</dbReference>
<keyword evidence="1" id="KW-0597">Phosphoprotein</keyword>
<dbReference type="CDD" id="cd17535">
    <property type="entry name" value="REC_NarL-like"/>
    <property type="match status" value="1"/>
</dbReference>
<evidence type="ECO:0000313" key="4">
    <source>
        <dbReference type="Proteomes" id="UP001596098"/>
    </source>
</evidence>
<organism evidence="3 4">
    <name type="scientific">Nocardioides yefusunii</name>
    <dbReference type="NCBI Taxonomy" id="2500546"/>
    <lineage>
        <taxon>Bacteria</taxon>
        <taxon>Bacillati</taxon>
        <taxon>Actinomycetota</taxon>
        <taxon>Actinomycetes</taxon>
        <taxon>Propionibacteriales</taxon>
        <taxon>Nocardioidaceae</taxon>
        <taxon>Nocardioides</taxon>
    </lineage>
</organism>
<evidence type="ECO:0000259" key="2">
    <source>
        <dbReference type="PROSITE" id="PS50110"/>
    </source>
</evidence>
<dbReference type="EMBL" id="JBHSQI010000002">
    <property type="protein sequence ID" value="MFC6153025.1"/>
    <property type="molecule type" value="Genomic_DNA"/>
</dbReference>
<dbReference type="PANTHER" id="PTHR45526">
    <property type="entry name" value="TRANSCRIPTIONAL REGULATORY PROTEIN DPIA"/>
    <property type="match status" value="1"/>
</dbReference>
<name>A0ABW1QWM0_9ACTN</name>
<reference evidence="4" key="1">
    <citation type="journal article" date="2019" name="Int. J. Syst. Evol. Microbiol.">
        <title>The Global Catalogue of Microorganisms (GCM) 10K type strain sequencing project: providing services to taxonomists for standard genome sequencing and annotation.</title>
        <authorList>
            <consortium name="The Broad Institute Genomics Platform"/>
            <consortium name="The Broad Institute Genome Sequencing Center for Infectious Disease"/>
            <person name="Wu L."/>
            <person name="Ma J."/>
        </authorList>
    </citation>
    <scope>NUCLEOTIDE SEQUENCE [LARGE SCALE GENOMIC DNA]</scope>
    <source>
        <strain evidence="4">DFY28</strain>
    </source>
</reference>
<dbReference type="Gene3D" id="3.40.50.2300">
    <property type="match status" value="1"/>
</dbReference>
<dbReference type="SUPFAM" id="SSF52172">
    <property type="entry name" value="CheY-like"/>
    <property type="match status" value="1"/>
</dbReference>
<dbReference type="SMART" id="SM00448">
    <property type="entry name" value="REC"/>
    <property type="match status" value="1"/>
</dbReference>
<dbReference type="InterPro" id="IPR051271">
    <property type="entry name" value="2C-system_Tx_regulators"/>
</dbReference>
<dbReference type="InterPro" id="IPR001789">
    <property type="entry name" value="Sig_transdc_resp-reg_receiver"/>
</dbReference>
<protein>
    <submittedName>
        <fullName evidence="3">Response regulator transcription factor</fullName>
    </submittedName>
</protein>
<dbReference type="RefSeq" id="WP_128219364.1">
    <property type="nucleotide sequence ID" value="NZ_CP034929.1"/>
</dbReference>
<sequence>MKLFSSGRKRALTSVKDLPDVPAQIDESPTDTQSLTVRPLHGNQTSVVIVDDDDEVRFVLRVALEAAGFRVAADAGDAESALEEINRVRPDVVLLDLHMPDVGGLELLPLIYEDVPTTRVVVISAISATYMTEAALQEGAWGYIVKGVSARTIAEHLRHVTEKAATRPLRPYPLSKNYEDKHYLDA</sequence>
<dbReference type="PROSITE" id="PS50110">
    <property type="entry name" value="RESPONSE_REGULATORY"/>
    <property type="match status" value="1"/>
</dbReference>
<dbReference type="Proteomes" id="UP001596098">
    <property type="component" value="Unassembled WGS sequence"/>
</dbReference>
<evidence type="ECO:0000313" key="3">
    <source>
        <dbReference type="EMBL" id="MFC6153025.1"/>
    </source>
</evidence>
<dbReference type="PANTHER" id="PTHR45526:SF1">
    <property type="entry name" value="TRANSCRIPTIONAL REGULATORY PROTEIN DCUR-RELATED"/>
    <property type="match status" value="1"/>
</dbReference>
<gene>
    <name evidence="3" type="ORF">ACFPWU_05035</name>
</gene>
<accession>A0ABW1QWM0</accession>
<dbReference type="InterPro" id="IPR011006">
    <property type="entry name" value="CheY-like_superfamily"/>
</dbReference>
<feature type="modified residue" description="4-aspartylphosphate" evidence="1">
    <location>
        <position position="96"/>
    </location>
</feature>